<dbReference type="HOGENOM" id="CLU_1096603_0_0_1"/>
<protein>
    <recommendedName>
        <fullName evidence="4">NYN domain-containing protein</fullName>
    </recommendedName>
</protein>
<dbReference type="Proteomes" id="UP000032141">
    <property type="component" value="Chromosome C2"/>
</dbReference>
<dbReference type="GO" id="GO:0010468">
    <property type="term" value="P:regulation of gene expression"/>
    <property type="evidence" value="ECO:0007669"/>
    <property type="project" value="InterPro"/>
</dbReference>
<feature type="compositionally biased region" description="Acidic residues" evidence="1">
    <location>
        <begin position="232"/>
        <end position="248"/>
    </location>
</feature>
<dbReference type="PANTHER" id="PTHR14379">
    <property type="entry name" value="LIMKAIN B LKAP"/>
    <property type="match status" value="1"/>
</dbReference>
<evidence type="ECO:0000256" key="1">
    <source>
        <dbReference type="SAM" id="MobiDB-lite"/>
    </source>
</evidence>
<dbReference type="OMA" id="GCHEEVS"/>
<reference evidence="2 3" key="1">
    <citation type="journal article" date="2014" name="Genome Biol.">
        <title>Transcriptome and methylome profiling reveals relics of genome dominance in the mesopolyploid Brassica oleracea.</title>
        <authorList>
            <person name="Parkin I.A."/>
            <person name="Koh C."/>
            <person name="Tang H."/>
            <person name="Robinson S.J."/>
            <person name="Kagale S."/>
            <person name="Clarke W.E."/>
            <person name="Town C.D."/>
            <person name="Nixon J."/>
            <person name="Krishnakumar V."/>
            <person name="Bidwell S.L."/>
            <person name="Denoeud F."/>
            <person name="Belcram H."/>
            <person name="Links M.G."/>
            <person name="Just J."/>
            <person name="Clarke C."/>
            <person name="Bender T."/>
            <person name="Huebert T."/>
            <person name="Mason A.S."/>
            <person name="Pires J.C."/>
            <person name="Barker G."/>
            <person name="Moore J."/>
            <person name="Walley P.G."/>
            <person name="Manoli S."/>
            <person name="Batley J."/>
            <person name="Edwards D."/>
            <person name="Nelson M.N."/>
            <person name="Wang X."/>
            <person name="Paterson A.H."/>
            <person name="King G."/>
            <person name="Bancroft I."/>
            <person name="Chalhoub B."/>
            <person name="Sharpe A.G."/>
        </authorList>
    </citation>
    <scope>NUCLEOTIDE SEQUENCE</scope>
    <source>
        <strain evidence="2 3">cv. TO1000</strain>
    </source>
</reference>
<organism evidence="2 3">
    <name type="scientific">Brassica oleracea var. oleracea</name>
    <dbReference type="NCBI Taxonomy" id="109376"/>
    <lineage>
        <taxon>Eukaryota</taxon>
        <taxon>Viridiplantae</taxon>
        <taxon>Streptophyta</taxon>
        <taxon>Embryophyta</taxon>
        <taxon>Tracheophyta</taxon>
        <taxon>Spermatophyta</taxon>
        <taxon>Magnoliopsida</taxon>
        <taxon>eudicotyledons</taxon>
        <taxon>Gunneridae</taxon>
        <taxon>Pentapetalae</taxon>
        <taxon>rosids</taxon>
        <taxon>malvids</taxon>
        <taxon>Brassicales</taxon>
        <taxon>Brassicaceae</taxon>
        <taxon>Brassiceae</taxon>
        <taxon>Brassica</taxon>
    </lineage>
</organism>
<evidence type="ECO:0000313" key="2">
    <source>
        <dbReference type="EnsemblPlants" id="Bo2g003870.1"/>
    </source>
</evidence>
<accession>A0A0D3AHK1</accession>
<proteinExistence type="predicted"/>
<dbReference type="GO" id="GO:0005777">
    <property type="term" value="C:peroxisome"/>
    <property type="evidence" value="ECO:0007669"/>
    <property type="project" value="InterPro"/>
</dbReference>
<evidence type="ECO:0000313" key="3">
    <source>
        <dbReference type="Proteomes" id="UP000032141"/>
    </source>
</evidence>
<dbReference type="STRING" id="109376.A0A0D3AHK1"/>
<keyword evidence="3" id="KW-1185">Reference proteome</keyword>
<name>A0A0D3AHK1_BRAOL</name>
<dbReference type="Gramene" id="Bo2g003870.1">
    <property type="protein sequence ID" value="Bo2g003870.1"/>
    <property type="gene ID" value="Bo2g003870"/>
</dbReference>
<dbReference type="CDD" id="cd10910">
    <property type="entry name" value="PIN_limkain_b1_N_like"/>
    <property type="match status" value="1"/>
</dbReference>
<feature type="region of interest" description="Disordered" evidence="1">
    <location>
        <begin position="232"/>
        <end position="254"/>
    </location>
</feature>
<sequence>EIKFGALSLISGRHTDNLIISNPNLVSSLERSTMSEPVKSIDPGYTGVFWDYDDLPIAGSFNPFDVHLNIKASLAKKNLCGFFELSFYCDKELPVPDYLVQSYRKARLCFVPDVSKSLRAKIMIRDILLYAWDNNPCFNDGQPANLVIVSNTISQDPDMISVLQALNQRNFSVLLVRSDELKHKAVDPGDIATENLDWLWQSIMFGDKPFIDPSETRAGSLLCSGCHEEVSITEDEDGDGDGDGEQTEDAVVKL</sequence>
<dbReference type="EnsemblPlants" id="Bo2g003870.1">
    <property type="protein sequence ID" value="Bo2g003870.1"/>
    <property type="gene ID" value="Bo2g003870"/>
</dbReference>
<dbReference type="AlphaFoldDB" id="A0A0D3AHK1"/>
<dbReference type="PANTHER" id="PTHR14379:SF22">
    <property type="entry name" value="ENDONUCLEASE OR GLYCOSYL HYDROLASE"/>
    <property type="match status" value="1"/>
</dbReference>
<dbReference type="InterPro" id="IPR024768">
    <property type="entry name" value="Marf1"/>
</dbReference>
<reference evidence="2" key="2">
    <citation type="submission" date="2015-03" db="UniProtKB">
        <authorList>
            <consortium name="EnsemblPlants"/>
        </authorList>
    </citation>
    <scope>IDENTIFICATION</scope>
</reference>
<evidence type="ECO:0008006" key="4">
    <source>
        <dbReference type="Google" id="ProtNLM"/>
    </source>
</evidence>